<proteinExistence type="predicted"/>
<keyword evidence="3" id="KW-1185">Reference proteome</keyword>
<keyword evidence="1" id="KW-0472">Membrane</keyword>
<gene>
    <name evidence="2" type="ORF">SAMN05216296_0791</name>
</gene>
<dbReference type="Proteomes" id="UP000243232">
    <property type="component" value="Chromosome I"/>
</dbReference>
<feature type="transmembrane region" description="Helical" evidence="1">
    <location>
        <begin position="21"/>
        <end position="40"/>
    </location>
</feature>
<evidence type="ECO:0000313" key="2">
    <source>
        <dbReference type="EMBL" id="SDT94582.1"/>
    </source>
</evidence>
<evidence type="ECO:0000256" key="1">
    <source>
        <dbReference type="SAM" id="Phobius"/>
    </source>
</evidence>
<dbReference type="RefSeq" id="WP_090193191.1">
    <property type="nucleotide sequence ID" value="NZ_LT629785.1"/>
</dbReference>
<keyword evidence="1" id="KW-0812">Transmembrane</keyword>
<reference evidence="3" key="1">
    <citation type="submission" date="2016-10" db="EMBL/GenBank/DDBJ databases">
        <authorList>
            <person name="Varghese N."/>
            <person name="Submissions S."/>
        </authorList>
    </citation>
    <scope>NUCLEOTIDE SEQUENCE [LARGE SCALE GENOMIC DNA]</scope>
    <source>
        <strain evidence="3">DSM 17875</strain>
    </source>
</reference>
<dbReference type="AlphaFoldDB" id="A0A1H2EHE0"/>
<evidence type="ECO:0000313" key="3">
    <source>
        <dbReference type="Proteomes" id="UP000243232"/>
    </source>
</evidence>
<dbReference type="EMBL" id="LT629785">
    <property type="protein sequence ID" value="SDT94582.1"/>
    <property type="molecule type" value="Genomic_DNA"/>
</dbReference>
<organism evidence="2 3">
    <name type="scientific">Pseudomonas pohangensis</name>
    <dbReference type="NCBI Taxonomy" id="364197"/>
    <lineage>
        <taxon>Bacteria</taxon>
        <taxon>Pseudomonadati</taxon>
        <taxon>Pseudomonadota</taxon>
        <taxon>Gammaproteobacteria</taxon>
        <taxon>Pseudomonadales</taxon>
        <taxon>Pseudomonadaceae</taxon>
        <taxon>Pseudomonas</taxon>
    </lineage>
</organism>
<sequence>MSGKTLKKNLAQRRFPTEIVHRQRIAFISLSLVLIIYALAGGNIEPEGTFMYLPIKFSRPYFLLFAAWGIWLYFLYRYWLVADSPWKAFSEEVRLRTHDDRRIRPMCLAALQRFDISDELRKACLNHLNDGWVFSIVKLDGSYHFDPSHLYRPQTQAPTAGGSQSDFFPLNRSETRTYQLALLPATFKAITLEATFSDEVLPSLLMWITPTTWLLAYCIFSK</sequence>
<name>A0A1H2EHE0_9PSED</name>
<protein>
    <submittedName>
        <fullName evidence="2">Uncharacterized protein</fullName>
    </submittedName>
</protein>
<feature type="transmembrane region" description="Helical" evidence="1">
    <location>
        <begin position="60"/>
        <end position="80"/>
    </location>
</feature>
<keyword evidence="1" id="KW-1133">Transmembrane helix</keyword>
<accession>A0A1H2EHE0</accession>